<dbReference type="OrthoDB" id="4510475at2"/>
<dbReference type="GO" id="GO:0016787">
    <property type="term" value="F:hydrolase activity"/>
    <property type="evidence" value="ECO:0007669"/>
    <property type="project" value="UniProtKB-KW"/>
</dbReference>
<dbReference type="RefSeq" id="WP_111844325.1">
    <property type="nucleotide sequence ID" value="NZ_UEGI01000006.1"/>
</dbReference>
<evidence type="ECO:0000256" key="1">
    <source>
        <dbReference type="SAM" id="Coils"/>
    </source>
</evidence>
<dbReference type="Pfam" id="PF00561">
    <property type="entry name" value="Abhydrolase_1"/>
    <property type="match status" value="1"/>
</dbReference>
<dbReference type="InterPro" id="IPR029058">
    <property type="entry name" value="AB_hydrolase_fold"/>
</dbReference>
<feature type="coiled-coil region" evidence="1">
    <location>
        <begin position="141"/>
        <end position="175"/>
    </location>
</feature>
<evidence type="ECO:0000259" key="2">
    <source>
        <dbReference type="Pfam" id="PF00561"/>
    </source>
</evidence>
<feature type="domain" description="AB hydrolase-1" evidence="2">
    <location>
        <begin position="80"/>
        <end position="252"/>
    </location>
</feature>
<dbReference type="InterPro" id="IPR000073">
    <property type="entry name" value="AB_hydrolase_1"/>
</dbReference>
<protein>
    <submittedName>
        <fullName evidence="3">Alpha/beta fold hydrolase</fullName>
    </submittedName>
</protein>
<reference evidence="3 4" key="1">
    <citation type="submission" date="2019-08" db="EMBL/GenBank/DDBJ databases">
        <title>Genome of Aequorivita antarctica SW49 (type strain).</title>
        <authorList>
            <person name="Bowman J.P."/>
        </authorList>
    </citation>
    <scope>NUCLEOTIDE SEQUENCE [LARGE SCALE GENOMIC DNA]</scope>
    <source>
        <strain evidence="3 4">SW49</strain>
    </source>
</reference>
<evidence type="ECO:0000313" key="4">
    <source>
        <dbReference type="Proteomes" id="UP000321497"/>
    </source>
</evidence>
<name>A0A5C6Z1S0_9FLAO</name>
<dbReference type="GO" id="GO:0016020">
    <property type="term" value="C:membrane"/>
    <property type="evidence" value="ECO:0007669"/>
    <property type="project" value="TreeGrafter"/>
</dbReference>
<comment type="caution">
    <text evidence="3">The sequence shown here is derived from an EMBL/GenBank/DDBJ whole genome shotgun (WGS) entry which is preliminary data.</text>
</comment>
<dbReference type="AlphaFoldDB" id="A0A5C6Z1S0"/>
<organism evidence="3 4">
    <name type="scientific">Aequorivita antarctica</name>
    <dbReference type="NCBI Taxonomy" id="153266"/>
    <lineage>
        <taxon>Bacteria</taxon>
        <taxon>Pseudomonadati</taxon>
        <taxon>Bacteroidota</taxon>
        <taxon>Flavobacteriia</taxon>
        <taxon>Flavobacteriales</taxon>
        <taxon>Flavobacteriaceae</taxon>
        <taxon>Aequorivita</taxon>
    </lineage>
</organism>
<dbReference type="EMBL" id="VORT01000005">
    <property type="protein sequence ID" value="TXD73288.1"/>
    <property type="molecule type" value="Genomic_DNA"/>
</dbReference>
<dbReference type="Proteomes" id="UP000321497">
    <property type="component" value="Unassembled WGS sequence"/>
</dbReference>
<dbReference type="InterPro" id="IPR050266">
    <property type="entry name" value="AB_hydrolase_sf"/>
</dbReference>
<proteinExistence type="predicted"/>
<sequence>MGKSTILLAIGLFTSIIILAQEKKQIEILSSEDIVIENTNYSTFRGTIEVPEDYKSLNSKKIQLPVFIVKSSSKNPTEPIFWLDGGPGASNILLESKIISANPSKLLANHDLVCIGYRGVDGSTILKSKKVNKALKGKHNQLLSEQSLNNVEEKIKEYQAQLKEQNIDLNNYTMLDVIEDLEIVRKHQGYKKINLLSVSYGTRVALLYSYKFPEVINRTVMIGANPPGHFIWNPEKTESILNKYDSLYKNQDEVDYKGSIKEIMKKSFDNMPKRWSVFKLDADKIKVGTFTSLFSKDMAGLVFEAYNRAANNYDYSYLYLMQKMVDMASSEIVFGEISSKAVNADFVEGTNYRKKLQGDNTILGGNISKLYWGVSSAWQIKTIPEEYRKCRETSAETLIISGDLDVSTPSDNARDELMPYLKNGHQIILKNMSHSDIFIKTMMTPNFLSDYFDNGIINKDSITTPASIDFKPIMKFSKSQIFIMGLLM</sequence>
<keyword evidence="4" id="KW-1185">Reference proteome</keyword>
<accession>A0A5C6Z1S0</accession>
<dbReference type="PANTHER" id="PTHR43798:SF27">
    <property type="entry name" value="HYDROLASE ALPHA_BETA HYDROLASE FOLD FAMILY"/>
    <property type="match status" value="1"/>
</dbReference>
<dbReference type="PANTHER" id="PTHR43798">
    <property type="entry name" value="MONOACYLGLYCEROL LIPASE"/>
    <property type="match status" value="1"/>
</dbReference>
<evidence type="ECO:0000313" key="3">
    <source>
        <dbReference type="EMBL" id="TXD73288.1"/>
    </source>
</evidence>
<gene>
    <name evidence="3" type="ORF">ESU54_09120</name>
</gene>
<dbReference type="SUPFAM" id="SSF53474">
    <property type="entry name" value="alpha/beta-Hydrolases"/>
    <property type="match status" value="1"/>
</dbReference>
<keyword evidence="1" id="KW-0175">Coiled coil</keyword>
<keyword evidence="3" id="KW-0378">Hydrolase</keyword>
<dbReference type="Gene3D" id="3.40.50.1820">
    <property type="entry name" value="alpha/beta hydrolase"/>
    <property type="match status" value="1"/>
</dbReference>